<feature type="domain" description="Aminotransferase class V" evidence="10">
    <location>
        <begin position="66"/>
        <end position="293"/>
    </location>
</feature>
<sequence>MAQPISLGLAPQPPPHIFRSPASCRADSLFSETRCSIEIMKNRIYPHTKRGSGAGKEKNPRSGVGVYLDYAATTPVDPAVLGAMLPYFGPQYEAASVSGPAQPASLCEGGWGNPGSLHSFGQAASAAVFKSRQTIAQALDCHYSEIIFTGSATIANNLALRGALATWRSKNEELGIRNQPRIIVSAIEHESILETATALEADGVEVIRIPVNKQGIVDLKKLKDALNERTVLVSVMYANNEVGSIQPIAKIKKLIGNWKLEIENSATPYPLLHTDATQAFQYLPCRVDDLGVDPVRSLARAKGTSLNDLGETTSNGVDLMTLSAHKIYGPKGAGLLYVRNSHAQPHWKLKIENWKLSPLVTGGGQEQGLYSSTENVPAIVGFAKAVELVEKLRAKEAKRITVLNEYLWEGIKTILPAARLNGPDFAKATPGKPSLVSSFKFPVSLSHRLPNNLNIYLPKLNAEELLVRLDLAGIAISSGSACTARSTNPSHVLLAMGHNKDRAKHSLRITLGRPTTKKEIAIFLKTVKAL</sequence>
<dbReference type="Gene3D" id="3.90.1150.10">
    <property type="entry name" value="Aspartate Aminotransferase, domain 1"/>
    <property type="match status" value="1"/>
</dbReference>
<feature type="domain" description="Aminotransferase class V" evidence="10">
    <location>
        <begin position="315"/>
        <end position="522"/>
    </location>
</feature>
<dbReference type="GO" id="GO:0051536">
    <property type="term" value="F:iron-sulfur cluster binding"/>
    <property type="evidence" value="ECO:0007669"/>
    <property type="project" value="UniProtKB-KW"/>
</dbReference>
<keyword evidence="5" id="KW-0663">Pyridoxal phosphate</keyword>
<keyword evidence="7" id="KW-0411">Iron-sulfur</keyword>
<dbReference type="PANTHER" id="PTHR11601:SF34">
    <property type="entry name" value="CYSTEINE DESULFURASE"/>
    <property type="match status" value="1"/>
</dbReference>
<dbReference type="PROSITE" id="PS00595">
    <property type="entry name" value="AA_TRANSFER_CLASS_5"/>
    <property type="match status" value="1"/>
</dbReference>
<comment type="similarity">
    <text evidence="2">Belongs to the class-V pyridoxal-phosphate-dependent aminotransferase family. NifS/IscS subfamily.</text>
</comment>
<dbReference type="SUPFAM" id="SSF53383">
    <property type="entry name" value="PLP-dependent transferases"/>
    <property type="match status" value="1"/>
</dbReference>
<dbReference type="EC" id="2.8.1.7" evidence="3"/>
<dbReference type="Proteomes" id="UP000229526">
    <property type="component" value="Unassembled WGS sequence"/>
</dbReference>
<protein>
    <recommendedName>
        <fullName evidence="3">cysteine desulfurase</fullName>
        <ecNumber evidence="3">2.8.1.7</ecNumber>
    </recommendedName>
</protein>
<evidence type="ECO:0000256" key="4">
    <source>
        <dbReference type="ARBA" id="ARBA00022723"/>
    </source>
</evidence>
<dbReference type="InterPro" id="IPR020578">
    <property type="entry name" value="Aminotrans_V_PyrdxlP_BS"/>
</dbReference>
<dbReference type="InterPro" id="IPR000192">
    <property type="entry name" value="Aminotrans_V_dom"/>
</dbReference>
<evidence type="ECO:0000256" key="9">
    <source>
        <dbReference type="RuleBase" id="RU004504"/>
    </source>
</evidence>
<dbReference type="GO" id="GO:0031071">
    <property type="term" value="F:cysteine desulfurase activity"/>
    <property type="evidence" value="ECO:0007669"/>
    <property type="project" value="UniProtKB-EC"/>
</dbReference>
<evidence type="ECO:0000256" key="1">
    <source>
        <dbReference type="ARBA" id="ARBA00001933"/>
    </source>
</evidence>
<evidence type="ECO:0000313" key="11">
    <source>
        <dbReference type="EMBL" id="PIR86654.1"/>
    </source>
</evidence>
<evidence type="ECO:0000256" key="6">
    <source>
        <dbReference type="ARBA" id="ARBA00023004"/>
    </source>
</evidence>
<dbReference type="GO" id="GO:0046872">
    <property type="term" value="F:metal ion binding"/>
    <property type="evidence" value="ECO:0007669"/>
    <property type="project" value="UniProtKB-KW"/>
</dbReference>
<comment type="catalytic activity">
    <reaction evidence="8">
        <text>(sulfur carrier)-H + L-cysteine = (sulfur carrier)-SH + L-alanine</text>
        <dbReference type="Rhea" id="RHEA:43892"/>
        <dbReference type="Rhea" id="RHEA-COMP:14737"/>
        <dbReference type="Rhea" id="RHEA-COMP:14739"/>
        <dbReference type="ChEBI" id="CHEBI:29917"/>
        <dbReference type="ChEBI" id="CHEBI:35235"/>
        <dbReference type="ChEBI" id="CHEBI:57972"/>
        <dbReference type="ChEBI" id="CHEBI:64428"/>
        <dbReference type="EC" id="2.8.1.7"/>
    </reaction>
</comment>
<organism evidence="11 12">
    <name type="scientific">Candidatus Harrisonbacteria bacterium CG10_big_fil_rev_8_21_14_0_10_49_15</name>
    <dbReference type="NCBI Taxonomy" id="1974587"/>
    <lineage>
        <taxon>Bacteria</taxon>
        <taxon>Candidatus Harrisoniibacteriota</taxon>
    </lineage>
</organism>
<evidence type="ECO:0000256" key="8">
    <source>
        <dbReference type="ARBA" id="ARBA00050776"/>
    </source>
</evidence>
<dbReference type="InterPro" id="IPR015424">
    <property type="entry name" value="PyrdxlP-dep_Trfase"/>
</dbReference>
<evidence type="ECO:0000256" key="5">
    <source>
        <dbReference type="ARBA" id="ARBA00022898"/>
    </source>
</evidence>
<dbReference type="EMBL" id="PFBD01000028">
    <property type="protein sequence ID" value="PIR86654.1"/>
    <property type="molecule type" value="Genomic_DNA"/>
</dbReference>
<name>A0A2H0UJS7_9BACT</name>
<dbReference type="Gene3D" id="3.40.640.10">
    <property type="entry name" value="Type I PLP-dependent aspartate aminotransferase-like (Major domain)"/>
    <property type="match status" value="1"/>
</dbReference>
<dbReference type="InterPro" id="IPR015421">
    <property type="entry name" value="PyrdxlP-dep_Trfase_major"/>
</dbReference>
<dbReference type="AlphaFoldDB" id="A0A2H0UJS7"/>
<keyword evidence="4" id="KW-0479">Metal-binding</keyword>
<proteinExistence type="inferred from homology"/>
<reference evidence="12" key="1">
    <citation type="submission" date="2017-09" db="EMBL/GenBank/DDBJ databases">
        <title>Depth-based differentiation of microbial function through sediment-hosted aquifers and enrichment of novel symbionts in the deep terrestrial subsurface.</title>
        <authorList>
            <person name="Probst A.J."/>
            <person name="Ladd B."/>
            <person name="Jarett J.K."/>
            <person name="Geller-Mcgrath D.E."/>
            <person name="Sieber C.M.K."/>
            <person name="Emerson J.B."/>
            <person name="Anantharaman K."/>
            <person name="Thomas B.C."/>
            <person name="Malmstrom R."/>
            <person name="Stieglmeier M."/>
            <person name="Klingl A."/>
            <person name="Woyke T."/>
            <person name="Ryan C.M."/>
            <person name="Banfield J.F."/>
        </authorList>
    </citation>
    <scope>NUCLEOTIDE SEQUENCE [LARGE SCALE GENOMIC DNA]</scope>
</reference>
<gene>
    <name evidence="11" type="ORF">COU11_04040</name>
</gene>
<comment type="cofactor">
    <cofactor evidence="1 9">
        <name>pyridoxal 5'-phosphate</name>
        <dbReference type="ChEBI" id="CHEBI:597326"/>
    </cofactor>
</comment>
<dbReference type="PANTHER" id="PTHR11601">
    <property type="entry name" value="CYSTEINE DESULFURYLASE FAMILY MEMBER"/>
    <property type="match status" value="1"/>
</dbReference>
<evidence type="ECO:0000256" key="3">
    <source>
        <dbReference type="ARBA" id="ARBA00012239"/>
    </source>
</evidence>
<accession>A0A2H0UJS7</accession>
<dbReference type="Pfam" id="PF00266">
    <property type="entry name" value="Aminotran_5"/>
    <property type="match status" value="2"/>
</dbReference>
<comment type="caution">
    <text evidence="11">The sequence shown here is derived from an EMBL/GenBank/DDBJ whole genome shotgun (WGS) entry which is preliminary data.</text>
</comment>
<dbReference type="InterPro" id="IPR015422">
    <property type="entry name" value="PyrdxlP-dep_Trfase_small"/>
</dbReference>
<evidence type="ECO:0000256" key="2">
    <source>
        <dbReference type="ARBA" id="ARBA00006490"/>
    </source>
</evidence>
<keyword evidence="6" id="KW-0408">Iron</keyword>
<evidence type="ECO:0000259" key="10">
    <source>
        <dbReference type="Pfam" id="PF00266"/>
    </source>
</evidence>
<evidence type="ECO:0000256" key="7">
    <source>
        <dbReference type="ARBA" id="ARBA00023014"/>
    </source>
</evidence>
<evidence type="ECO:0000313" key="12">
    <source>
        <dbReference type="Proteomes" id="UP000229526"/>
    </source>
</evidence>